<evidence type="ECO:0000259" key="1">
    <source>
        <dbReference type="Pfam" id="PF01370"/>
    </source>
</evidence>
<proteinExistence type="predicted"/>
<dbReference type="eggNOG" id="COG0451">
    <property type="taxonomic scope" value="Bacteria"/>
</dbReference>
<dbReference type="EMBL" id="CP003985">
    <property type="protein sequence ID" value="AGF78521.1"/>
    <property type="molecule type" value="Genomic_DNA"/>
</dbReference>
<protein>
    <submittedName>
        <fullName evidence="2">Nucleoside-diphosphate-sugar epimerase</fullName>
    </submittedName>
</protein>
<accession>M1PQ68</accession>
<evidence type="ECO:0000313" key="2">
    <source>
        <dbReference type="EMBL" id="AGF78521.1"/>
    </source>
</evidence>
<gene>
    <name evidence="2" type="ordered locus">UWK_01971</name>
</gene>
<dbReference type="Pfam" id="PF01370">
    <property type="entry name" value="Epimerase"/>
    <property type="match status" value="1"/>
</dbReference>
<dbReference type="AlphaFoldDB" id="M1PQ68"/>
<evidence type="ECO:0000313" key="3">
    <source>
        <dbReference type="Proteomes" id="UP000011721"/>
    </source>
</evidence>
<dbReference type="PANTHER" id="PTHR48079">
    <property type="entry name" value="PROTEIN YEEZ"/>
    <property type="match status" value="1"/>
</dbReference>
<dbReference type="Proteomes" id="UP000011721">
    <property type="component" value="Chromosome"/>
</dbReference>
<dbReference type="KEGG" id="dsf:UWK_01971"/>
<dbReference type="Gene3D" id="3.40.50.720">
    <property type="entry name" value="NAD(P)-binding Rossmann-like Domain"/>
    <property type="match status" value="1"/>
</dbReference>
<dbReference type="OrthoDB" id="9814124at2"/>
<sequence>MTTEGAKQLHAFVTGGSGFIGTNLVFELIKRHYSVSCLVRSETKARHLQHKDIELLSGDLNNPASLGAQIQKADIVFHVAGTTKAVRKSEYFKGNLDTTRNLVQLITQHAPSHQKLVYISSQAAAGPCSKEPGVNESAPNSLPVSAYGQSKKEAEKVVLSIADQFPVVILRPSIVFGPRDHGMKPLFKATSHGIMIKSGFRDFPVSLIYVDDLVRAILLAGTTDAANGKTFYVTDGKSYTWDTLMNAIAAHINPRAFLLTLPLSLIWIACQIMGLLGRLSNRPQDLNPDKWCEIKQAGWLCSSKCIQIELGFRPHWTLENGIKKTVAWYRKSGWL</sequence>
<dbReference type="InterPro" id="IPR036291">
    <property type="entry name" value="NAD(P)-bd_dom_sf"/>
</dbReference>
<dbReference type="HOGENOM" id="CLU_007383_6_1_7"/>
<dbReference type="GO" id="GO:0005737">
    <property type="term" value="C:cytoplasm"/>
    <property type="evidence" value="ECO:0007669"/>
    <property type="project" value="TreeGrafter"/>
</dbReference>
<name>M1PQ68_DESSD</name>
<dbReference type="SUPFAM" id="SSF51735">
    <property type="entry name" value="NAD(P)-binding Rossmann-fold domains"/>
    <property type="match status" value="1"/>
</dbReference>
<dbReference type="STRING" id="1167006.UWK_01971"/>
<reference evidence="3" key="1">
    <citation type="journal article" date="2013" name="Stand. Genomic Sci.">
        <title>Complete genome sequence of Desulfocapsa sulfexigens, a marine deltaproteobacterium specialized in disproportionating inorganic sulfur compounds.</title>
        <authorList>
            <person name="Finster K.W."/>
            <person name="Kjeldsen K.U."/>
            <person name="Kube M."/>
            <person name="Reinhardt R."/>
            <person name="Mussmann M."/>
            <person name="Amann R."/>
            <person name="Schreiber L."/>
        </authorList>
    </citation>
    <scope>NUCLEOTIDE SEQUENCE [LARGE SCALE GENOMIC DNA]</scope>
    <source>
        <strain evidence="3">DSM 10523 / SB164P1</strain>
    </source>
</reference>
<dbReference type="RefSeq" id="WP_015404212.1">
    <property type="nucleotide sequence ID" value="NC_020304.1"/>
</dbReference>
<feature type="domain" description="NAD-dependent epimerase/dehydratase" evidence="1">
    <location>
        <begin position="12"/>
        <end position="228"/>
    </location>
</feature>
<dbReference type="InterPro" id="IPR051783">
    <property type="entry name" value="NAD(P)-dependent_oxidoreduct"/>
</dbReference>
<keyword evidence="3" id="KW-1185">Reference proteome</keyword>
<organism evidence="2 3">
    <name type="scientific">Desulfocapsa sulfexigens (strain DSM 10523 / SB164P1)</name>
    <dbReference type="NCBI Taxonomy" id="1167006"/>
    <lineage>
        <taxon>Bacteria</taxon>
        <taxon>Pseudomonadati</taxon>
        <taxon>Thermodesulfobacteriota</taxon>
        <taxon>Desulfobulbia</taxon>
        <taxon>Desulfobulbales</taxon>
        <taxon>Desulfocapsaceae</taxon>
        <taxon>Desulfocapsa</taxon>
    </lineage>
</organism>
<dbReference type="GO" id="GO:0004029">
    <property type="term" value="F:aldehyde dehydrogenase (NAD+) activity"/>
    <property type="evidence" value="ECO:0007669"/>
    <property type="project" value="TreeGrafter"/>
</dbReference>
<dbReference type="PANTHER" id="PTHR48079:SF6">
    <property type="entry name" value="NAD(P)-BINDING DOMAIN-CONTAINING PROTEIN-RELATED"/>
    <property type="match status" value="1"/>
</dbReference>
<dbReference type="InterPro" id="IPR001509">
    <property type="entry name" value="Epimerase_deHydtase"/>
</dbReference>